<protein>
    <submittedName>
        <fullName evidence="1">Uncharacterized protein</fullName>
    </submittedName>
</protein>
<organism evidence="1 2">
    <name type="scientific">Dreissena polymorpha</name>
    <name type="common">Zebra mussel</name>
    <name type="synonym">Mytilus polymorpha</name>
    <dbReference type="NCBI Taxonomy" id="45954"/>
    <lineage>
        <taxon>Eukaryota</taxon>
        <taxon>Metazoa</taxon>
        <taxon>Spiralia</taxon>
        <taxon>Lophotrochozoa</taxon>
        <taxon>Mollusca</taxon>
        <taxon>Bivalvia</taxon>
        <taxon>Autobranchia</taxon>
        <taxon>Heteroconchia</taxon>
        <taxon>Euheterodonta</taxon>
        <taxon>Imparidentia</taxon>
        <taxon>Neoheterodontei</taxon>
        <taxon>Myida</taxon>
        <taxon>Dreissenoidea</taxon>
        <taxon>Dreissenidae</taxon>
        <taxon>Dreissena</taxon>
    </lineage>
</organism>
<accession>A0A9D4F3M0</accession>
<reference evidence="1" key="1">
    <citation type="journal article" date="2019" name="bioRxiv">
        <title>The Genome of the Zebra Mussel, Dreissena polymorpha: A Resource for Invasive Species Research.</title>
        <authorList>
            <person name="McCartney M.A."/>
            <person name="Auch B."/>
            <person name="Kono T."/>
            <person name="Mallez S."/>
            <person name="Zhang Y."/>
            <person name="Obille A."/>
            <person name="Becker A."/>
            <person name="Abrahante J.E."/>
            <person name="Garbe J."/>
            <person name="Badalamenti J.P."/>
            <person name="Herman A."/>
            <person name="Mangelson H."/>
            <person name="Liachko I."/>
            <person name="Sullivan S."/>
            <person name="Sone E.D."/>
            <person name="Koren S."/>
            <person name="Silverstein K.A.T."/>
            <person name="Beckman K.B."/>
            <person name="Gohl D.M."/>
        </authorList>
    </citation>
    <scope>NUCLEOTIDE SEQUENCE</scope>
    <source>
        <strain evidence="1">Duluth1</strain>
        <tissue evidence="1">Whole animal</tissue>
    </source>
</reference>
<evidence type="ECO:0000313" key="2">
    <source>
        <dbReference type="Proteomes" id="UP000828390"/>
    </source>
</evidence>
<dbReference type="AlphaFoldDB" id="A0A9D4F3M0"/>
<dbReference type="EMBL" id="JAIWYP010000007">
    <property type="protein sequence ID" value="KAH3791198.1"/>
    <property type="molecule type" value="Genomic_DNA"/>
</dbReference>
<dbReference type="Proteomes" id="UP000828390">
    <property type="component" value="Unassembled WGS sequence"/>
</dbReference>
<reference evidence="1" key="2">
    <citation type="submission" date="2020-11" db="EMBL/GenBank/DDBJ databases">
        <authorList>
            <person name="McCartney M.A."/>
            <person name="Auch B."/>
            <person name="Kono T."/>
            <person name="Mallez S."/>
            <person name="Becker A."/>
            <person name="Gohl D.M."/>
            <person name="Silverstein K.A.T."/>
            <person name="Koren S."/>
            <person name="Bechman K.B."/>
            <person name="Herman A."/>
            <person name="Abrahante J.E."/>
            <person name="Garbe J."/>
        </authorList>
    </citation>
    <scope>NUCLEOTIDE SEQUENCE</scope>
    <source>
        <strain evidence="1">Duluth1</strain>
        <tissue evidence="1">Whole animal</tissue>
    </source>
</reference>
<proteinExistence type="predicted"/>
<evidence type="ECO:0000313" key="1">
    <source>
        <dbReference type="EMBL" id="KAH3791198.1"/>
    </source>
</evidence>
<gene>
    <name evidence="1" type="ORF">DPMN_144678</name>
</gene>
<comment type="caution">
    <text evidence="1">The sequence shown here is derived from an EMBL/GenBank/DDBJ whole genome shotgun (WGS) entry which is preliminary data.</text>
</comment>
<sequence length="112" mass="12521">MDRSFITKMLFKLIYLLKCSNWKTDDSCIGSSSVADLAKSRCSIRFISLFSSLIVSNTVKICVTASEDRVKKTVPKIMLTIIYITAGSYIIISDVCRYNSSGPDLSQQLLYS</sequence>
<keyword evidence="2" id="KW-1185">Reference proteome</keyword>
<name>A0A9D4F3M0_DREPO</name>